<accession>A0AAU9DLV9</accession>
<feature type="signal peptide" evidence="2">
    <location>
        <begin position="1"/>
        <end position="24"/>
    </location>
</feature>
<feature type="compositionally biased region" description="Pro residues" evidence="1">
    <location>
        <begin position="507"/>
        <end position="517"/>
    </location>
</feature>
<feature type="chain" id="PRO_5043403774" description="S-layer protein C-terminal domain-containing protein" evidence="2">
    <location>
        <begin position="25"/>
        <end position="668"/>
    </location>
</feature>
<dbReference type="Pfam" id="PF07554">
    <property type="entry name" value="FIVAR"/>
    <property type="match status" value="4"/>
</dbReference>
<evidence type="ECO:0000313" key="5">
    <source>
        <dbReference type="Proteomes" id="UP001321804"/>
    </source>
</evidence>
<sequence>MNNKYIKRTGLVAVALTLATPLTTGTLPLFSNSLTSQEVYAGVNEMLYDGNLGISLIEGARALSNSSEYTDDSVNLLKAAMALGKVMIASHVVSDDNCNKSTAIISEYANKLVKKTTGNSNSNNIYSALYSEIYSSLKSIYNGRNMEFTSVNSVHDAIFNALDLINNGSTDKNQIEGAIQKIKNAVAGLVTYPSSPLVPYEGPDMTEVRAWGSAVSTLEQWYTADFTSDSVAAVNAVFQSNKVDEKSSQAEVDAAAKLYFEVIGKLKVSGPIDKTGLVTMLNKAKSFESNESQYTNESIVILKRVIKNAQRFVDDKYALQSDVNSYIKILQDAINQLVKVSDSNTPSTPATVNKTSLTSAITSAKTTIADPSQYTSDSVAAVNSAITTAQAVVNNSTATQAEVDNAVKSVQDAVSKLVKAPSAPTTVNKTSLTSAITSAQATIANPSQYTSDSVAAVNSAITAAQVVVNNSTATQAQVDSAVKSIQDAVAKLVVATTPSNPTQPTIPVQPTPNPIPSTPTTSWTKTPLKATAYINYVPGYGIAVFNEPAGYATGMYLGHGTAWKVSEKAVNSNGQTYYRVGKNQWINGNYVSFSPIITVVPVKGTVTINFRKGYGINLWKTPSTTGGYYAGRKLMSGTKWKVTGKQNGFYRVGKNQWIQGSYCTFKAK</sequence>
<evidence type="ECO:0000313" key="4">
    <source>
        <dbReference type="EMBL" id="BDR56584.1"/>
    </source>
</evidence>
<feature type="region of interest" description="Disordered" evidence="1">
    <location>
        <begin position="500"/>
        <end position="522"/>
    </location>
</feature>
<evidence type="ECO:0000256" key="1">
    <source>
        <dbReference type="SAM" id="MobiDB-lite"/>
    </source>
</evidence>
<dbReference type="Gene3D" id="1.20.1270.90">
    <property type="entry name" value="AF1782-like"/>
    <property type="match status" value="3"/>
</dbReference>
<proteinExistence type="predicted"/>
<keyword evidence="5" id="KW-1185">Reference proteome</keyword>
<keyword evidence="2" id="KW-0732">Signal</keyword>
<dbReference type="KEGG" id="xak:KIMC2_11460"/>
<gene>
    <name evidence="4" type="ORF">KIMC2_11460</name>
</gene>
<dbReference type="InterPro" id="IPR024968">
    <property type="entry name" value="SlpA_C_lactobacillus"/>
</dbReference>
<feature type="domain" description="S-layer protein C-terminal" evidence="3">
    <location>
        <begin position="556"/>
        <end position="587"/>
    </location>
</feature>
<organism evidence="4 5">
    <name type="scientific">Xylocopilactobacillus apis</name>
    <dbReference type="NCBI Taxonomy" id="2932183"/>
    <lineage>
        <taxon>Bacteria</taxon>
        <taxon>Bacillati</taxon>
        <taxon>Bacillota</taxon>
        <taxon>Bacilli</taxon>
        <taxon>Lactobacillales</taxon>
        <taxon>Lactobacillaceae</taxon>
        <taxon>Xylocopilactobacillus</taxon>
    </lineage>
</organism>
<evidence type="ECO:0000259" key="3">
    <source>
        <dbReference type="Pfam" id="PF03217"/>
    </source>
</evidence>
<dbReference type="RefSeq" id="WP_317694860.1">
    <property type="nucleotide sequence ID" value="NZ_AP026801.1"/>
</dbReference>
<dbReference type="Proteomes" id="UP001321804">
    <property type="component" value="Chromosome"/>
</dbReference>
<dbReference type="Pfam" id="PF03217">
    <property type="entry name" value="SlpA"/>
    <property type="match status" value="1"/>
</dbReference>
<dbReference type="AlphaFoldDB" id="A0AAU9DLV9"/>
<protein>
    <recommendedName>
        <fullName evidence="3">S-layer protein C-terminal domain-containing protein</fullName>
    </recommendedName>
</protein>
<reference evidence="4 5" key="1">
    <citation type="journal article" date="2023" name="Microbiol. Spectr.">
        <title>Symbiosis of Carpenter Bees with Uncharacterized Lactic Acid Bacteria Showing NAD Auxotrophy.</title>
        <authorList>
            <person name="Kawasaki S."/>
            <person name="Ozawa K."/>
            <person name="Mori T."/>
            <person name="Yamamoto A."/>
            <person name="Ito M."/>
            <person name="Ohkuma M."/>
            <person name="Sakamoto M."/>
            <person name="Matsutani M."/>
        </authorList>
    </citation>
    <scope>NUCLEOTIDE SEQUENCE [LARGE SCALE GENOMIC DNA]</scope>
    <source>
        <strain evidence="4 5">KimC2</strain>
    </source>
</reference>
<dbReference type="EMBL" id="AP026801">
    <property type="protein sequence ID" value="BDR56584.1"/>
    <property type="molecule type" value="Genomic_DNA"/>
</dbReference>
<evidence type="ECO:0000256" key="2">
    <source>
        <dbReference type="SAM" id="SignalP"/>
    </source>
</evidence>
<name>A0AAU9DLV9_9LACO</name>